<dbReference type="OrthoDB" id="3509362at2759"/>
<dbReference type="Gene3D" id="3.40.50.720">
    <property type="entry name" value="NAD(P)-binding Rossmann-like Domain"/>
    <property type="match status" value="1"/>
</dbReference>
<name>A0A8H6W6E8_9AGAR</name>
<dbReference type="SUPFAM" id="SSF51735">
    <property type="entry name" value="NAD(P)-binding Rossmann-fold domains"/>
    <property type="match status" value="1"/>
</dbReference>
<dbReference type="Pfam" id="PF13602">
    <property type="entry name" value="ADH_zinc_N_2"/>
    <property type="match status" value="1"/>
</dbReference>
<dbReference type="GO" id="GO:0016491">
    <property type="term" value="F:oxidoreductase activity"/>
    <property type="evidence" value="ECO:0007669"/>
    <property type="project" value="InterPro"/>
</dbReference>
<dbReference type="InterPro" id="IPR050700">
    <property type="entry name" value="YIM1/Zinc_Alcohol_DH_Fams"/>
</dbReference>
<dbReference type="InterPro" id="IPR036291">
    <property type="entry name" value="NAD(P)-bd_dom_sf"/>
</dbReference>
<dbReference type="InterPro" id="IPR013154">
    <property type="entry name" value="ADH-like_N"/>
</dbReference>
<dbReference type="InterPro" id="IPR020843">
    <property type="entry name" value="ER"/>
</dbReference>
<dbReference type="EMBL" id="JACAZF010000004">
    <property type="protein sequence ID" value="KAF7307544.1"/>
    <property type="molecule type" value="Genomic_DNA"/>
</dbReference>
<dbReference type="PANTHER" id="PTHR11695">
    <property type="entry name" value="ALCOHOL DEHYDROGENASE RELATED"/>
    <property type="match status" value="1"/>
</dbReference>
<dbReference type="Gene3D" id="3.90.180.10">
    <property type="entry name" value="Medium-chain alcohol dehydrogenases, catalytic domain"/>
    <property type="match status" value="1"/>
</dbReference>
<feature type="domain" description="Enoyl reductase (ER)" evidence="1">
    <location>
        <begin position="15"/>
        <end position="337"/>
    </location>
</feature>
<dbReference type="SMART" id="SM00829">
    <property type="entry name" value="PKS_ER"/>
    <property type="match status" value="1"/>
</dbReference>
<comment type="caution">
    <text evidence="2">The sequence shown here is derived from an EMBL/GenBank/DDBJ whole genome shotgun (WGS) entry which is preliminary data.</text>
</comment>
<dbReference type="AlphaFoldDB" id="A0A8H6W6E8"/>
<proteinExistence type="predicted"/>
<dbReference type="SUPFAM" id="SSF50129">
    <property type="entry name" value="GroES-like"/>
    <property type="match status" value="1"/>
</dbReference>
<dbReference type="GeneID" id="59344787"/>
<evidence type="ECO:0000259" key="1">
    <source>
        <dbReference type="SMART" id="SM00829"/>
    </source>
</evidence>
<evidence type="ECO:0000313" key="3">
    <source>
        <dbReference type="Proteomes" id="UP000636479"/>
    </source>
</evidence>
<sequence length="343" mass="36598">MATTYSAWLAVRKGEPAEAVQLKSDLPVPTTIPKNHVLVKVLATALNPVGYKLLRSMPNFVMGRPHPMEQDFAGVVADANGTDFKVGDRVFGASPSPKNGTLAEYTIIPADVLATIPPNISAVDASGLATVMLTAVQALKDLKLEKGQTVFINGGSSAVGWSAIQLAKAKGYRVVATASGKNKELLLGLGVDEFIDYTESPLAERLKSTPPSPQFNGILDAVGLTDPALYLNCAKYLAPGGRYLTAGTLPHSGAEWAGLIRQVLEGLLRPSWLGGVPRKFGAVAVKFKKQDLDDIRQLVADGSVKPIVDSVYTFDRDGVMRAYERLMTKRAVGKVVVKVADEQ</sequence>
<accession>A0A8H6W6E8</accession>
<dbReference type="InterPro" id="IPR011032">
    <property type="entry name" value="GroES-like_sf"/>
</dbReference>
<organism evidence="2 3">
    <name type="scientific">Mycena indigotica</name>
    <dbReference type="NCBI Taxonomy" id="2126181"/>
    <lineage>
        <taxon>Eukaryota</taxon>
        <taxon>Fungi</taxon>
        <taxon>Dikarya</taxon>
        <taxon>Basidiomycota</taxon>
        <taxon>Agaricomycotina</taxon>
        <taxon>Agaricomycetes</taxon>
        <taxon>Agaricomycetidae</taxon>
        <taxon>Agaricales</taxon>
        <taxon>Marasmiineae</taxon>
        <taxon>Mycenaceae</taxon>
        <taxon>Mycena</taxon>
    </lineage>
</organism>
<dbReference type="RefSeq" id="XP_037222563.1">
    <property type="nucleotide sequence ID" value="XM_037362271.1"/>
</dbReference>
<dbReference type="PANTHER" id="PTHR11695:SF294">
    <property type="entry name" value="RETICULON-4-INTERACTING PROTEIN 1, MITOCHONDRIAL"/>
    <property type="match status" value="1"/>
</dbReference>
<dbReference type="CDD" id="cd08267">
    <property type="entry name" value="MDR1"/>
    <property type="match status" value="1"/>
</dbReference>
<dbReference type="Pfam" id="PF08240">
    <property type="entry name" value="ADH_N"/>
    <property type="match status" value="1"/>
</dbReference>
<gene>
    <name evidence="2" type="ORF">MIND_00549200</name>
</gene>
<dbReference type="GO" id="GO:0005739">
    <property type="term" value="C:mitochondrion"/>
    <property type="evidence" value="ECO:0007669"/>
    <property type="project" value="TreeGrafter"/>
</dbReference>
<protein>
    <submittedName>
        <fullName evidence="2">PKS-ER domain-containing protein</fullName>
    </submittedName>
</protein>
<reference evidence="2" key="1">
    <citation type="submission" date="2020-05" db="EMBL/GenBank/DDBJ databases">
        <title>Mycena genomes resolve the evolution of fungal bioluminescence.</title>
        <authorList>
            <person name="Tsai I.J."/>
        </authorList>
    </citation>
    <scope>NUCLEOTIDE SEQUENCE</scope>
    <source>
        <strain evidence="2">171206Taipei</strain>
    </source>
</reference>
<evidence type="ECO:0000313" key="2">
    <source>
        <dbReference type="EMBL" id="KAF7307544.1"/>
    </source>
</evidence>
<keyword evidence="3" id="KW-1185">Reference proteome</keyword>
<dbReference type="Proteomes" id="UP000636479">
    <property type="component" value="Unassembled WGS sequence"/>
</dbReference>